<gene>
    <name evidence="1" type="ORF">MYCIT1_LOCUS9610</name>
</gene>
<dbReference type="EMBL" id="CAVNYO010000118">
    <property type="protein sequence ID" value="CAK5267253.1"/>
    <property type="molecule type" value="Genomic_DNA"/>
</dbReference>
<reference evidence="1" key="1">
    <citation type="submission" date="2023-11" db="EMBL/GenBank/DDBJ databases">
        <authorList>
            <person name="De Vega J J."/>
            <person name="De Vega J J."/>
        </authorList>
    </citation>
    <scope>NUCLEOTIDE SEQUENCE</scope>
</reference>
<comment type="caution">
    <text evidence="1">The sequence shown here is derived from an EMBL/GenBank/DDBJ whole genome shotgun (WGS) entry which is preliminary data.</text>
</comment>
<keyword evidence="2" id="KW-1185">Reference proteome</keyword>
<evidence type="ECO:0000313" key="2">
    <source>
        <dbReference type="Proteomes" id="UP001295794"/>
    </source>
</evidence>
<organism evidence="1 2">
    <name type="scientific">Mycena citricolor</name>
    <dbReference type="NCBI Taxonomy" id="2018698"/>
    <lineage>
        <taxon>Eukaryota</taxon>
        <taxon>Fungi</taxon>
        <taxon>Dikarya</taxon>
        <taxon>Basidiomycota</taxon>
        <taxon>Agaricomycotina</taxon>
        <taxon>Agaricomycetes</taxon>
        <taxon>Agaricomycetidae</taxon>
        <taxon>Agaricales</taxon>
        <taxon>Marasmiineae</taxon>
        <taxon>Mycenaceae</taxon>
        <taxon>Mycena</taxon>
    </lineage>
</organism>
<evidence type="ECO:0000313" key="1">
    <source>
        <dbReference type="EMBL" id="CAK5267253.1"/>
    </source>
</evidence>
<name>A0AAD2H0G3_9AGAR</name>
<proteinExistence type="predicted"/>
<accession>A0AAD2H0G3</accession>
<sequence>MSHASHWSAADSFGVPQTCLECRQRFRRSAAVCCGVCGTLFWSAAGVGSLSLPPTTTASGVVPLPARIIPTSINISADVDSMLIVVVVVEINDVEYLEYRRSTAGVLLRHSAALSVSPRRSLPTLPWSRGSLDTAHLCVLPLNFLYQGPAILAPHKAHILYSMIVPWASLSAGRAAEYSPLGRLPLTGAVRCVVRCQLQPVIVVSLKQTEPTRSFVPQILDRSM</sequence>
<protein>
    <submittedName>
        <fullName evidence="1">Uncharacterized protein</fullName>
    </submittedName>
</protein>
<dbReference type="AlphaFoldDB" id="A0AAD2H0G3"/>
<dbReference type="Proteomes" id="UP001295794">
    <property type="component" value="Unassembled WGS sequence"/>
</dbReference>